<feature type="non-terminal residue" evidence="2">
    <location>
        <position position="78"/>
    </location>
</feature>
<feature type="domain" description="Di-haem cytochrome c peroxidase" evidence="1">
    <location>
        <begin position="40"/>
        <end position="76"/>
    </location>
</feature>
<evidence type="ECO:0000259" key="1">
    <source>
        <dbReference type="Pfam" id="PF03150"/>
    </source>
</evidence>
<proteinExistence type="predicted"/>
<dbReference type="GO" id="GO:0016491">
    <property type="term" value="F:oxidoreductase activity"/>
    <property type="evidence" value="ECO:0007669"/>
    <property type="project" value="InterPro"/>
</dbReference>
<dbReference type="GO" id="GO:0009055">
    <property type="term" value="F:electron transfer activity"/>
    <property type="evidence" value="ECO:0007669"/>
    <property type="project" value="InterPro"/>
</dbReference>
<organism evidence="2">
    <name type="scientific">marine metagenome</name>
    <dbReference type="NCBI Taxonomy" id="408172"/>
    <lineage>
        <taxon>unclassified sequences</taxon>
        <taxon>metagenomes</taxon>
        <taxon>ecological metagenomes</taxon>
    </lineage>
</organism>
<dbReference type="Gene3D" id="1.10.760.10">
    <property type="entry name" value="Cytochrome c-like domain"/>
    <property type="match status" value="1"/>
</dbReference>
<gene>
    <name evidence="2" type="ORF">METZ01_LOCUS280549</name>
</gene>
<dbReference type="SUPFAM" id="SSF46626">
    <property type="entry name" value="Cytochrome c"/>
    <property type="match status" value="1"/>
</dbReference>
<accession>A0A382KVU1</accession>
<reference evidence="2" key="1">
    <citation type="submission" date="2018-05" db="EMBL/GenBank/DDBJ databases">
        <authorList>
            <person name="Lanie J.A."/>
            <person name="Ng W.-L."/>
            <person name="Kazmierczak K.M."/>
            <person name="Andrzejewski T.M."/>
            <person name="Davidsen T.M."/>
            <person name="Wayne K.J."/>
            <person name="Tettelin H."/>
            <person name="Glass J.I."/>
            <person name="Rusch D."/>
            <person name="Podicherti R."/>
            <person name="Tsui H.-C.T."/>
            <person name="Winkler M.E."/>
        </authorList>
    </citation>
    <scope>NUCLEOTIDE SEQUENCE</scope>
</reference>
<sequence length="78" mass="8504">MVCRDPRFVAILALLAISFSNTSLAQTQTTKSLAVDNIGELGRQLFFDPNLSRNGNQSCASCHNPKHAFIDNHDNSVA</sequence>
<dbReference type="GO" id="GO:0020037">
    <property type="term" value="F:heme binding"/>
    <property type="evidence" value="ECO:0007669"/>
    <property type="project" value="InterPro"/>
</dbReference>
<dbReference type="InterPro" id="IPR036909">
    <property type="entry name" value="Cyt_c-like_dom_sf"/>
</dbReference>
<dbReference type="InterPro" id="IPR004852">
    <property type="entry name" value="Di-haem_cyt_c_peroxidsae"/>
</dbReference>
<dbReference type="Pfam" id="PF03150">
    <property type="entry name" value="CCP_MauG"/>
    <property type="match status" value="1"/>
</dbReference>
<dbReference type="AlphaFoldDB" id="A0A382KVU1"/>
<protein>
    <recommendedName>
        <fullName evidence="1">Di-haem cytochrome c peroxidase domain-containing protein</fullName>
    </recommendedName>
</protein>
<name>A0A382KVU1_9ZZZZ</name>
<evidence type="ECO:0000313" key="2">
    <source>
        <dbReference type="EMBL" id="SVC27695.1"/>
    </source>
</evidence>
<feature type="non-terminal residue" evidence="2">
    <location>
        <position position="1"/>
    </location>
</feature>
<dbReference type="EMBL" id="UINC01082692">
    <property type="protein sequence ID" value="SVC27695.1"/>
    <property type="molecule type" value="Genomic_DNA"/>
</dbReference>